<feature type="compositionally biased region" description="Basic and acidic residues" evidence="1">
    <location>
        <begin position="9"/>
        <end position="26"/>
    </location>
</feature>
<dbReference type="AlphaFoldDB" id="A0AA38LHS2"/>
<organism evidence="2 3">
    <name type="scientific">Taxus chinensis</name>
    <name type="common">Chinese yew</name>
    <name type="synonym">Taxus wallichiana var. chinensis</name>
    <dbReference type="NCBI Taxonomy" id="29808"/>
    <lineage>
        <taxon>Eukaryota</taxon>
        <taxon>Viridiplantae</taxon>
        <taxon>Streptophyta</taxon>
        <taxon>Embryophyta</taxon>
        <taxon>Tracheophyta</taxon>
        <taxon>Spermatophyta</taxon>
        <taxon>Pinopsida</taxon>
        <taxon>Pinidae</taxon>
        <taxon>Conifers II</taxon>
        <taxon>Cupressales</taxon>
        <taxon>Taxaceae</taxon>
        <taxon>Taxus</taxon>
    </lineage>
</organism>
<gene>
    <name evidence="2" type="ORF">KI387_017729</name>
</gene>
<feature type="compositionally biased region" description="Basic and acidic residues" evidence="1">
    <location>
        <begin position="286"/>
        <end position="302"/>
    </location>
</feature>
<protein>
    <submittedName>
        <fullName evidence="2">Uncharacterized protein</fullName>
    </submittedName>
</protein>
<feature type="non-terminal residue" evidence="2">
    <location>
        <position position="309"/>
    </location>
</feature>
<keyword evidence="3" id="KW-1185">Reference proteome</keyword>
<sequence>SLSENATMHTREEIDSPGNSRRDAERRRFRRSQIRQQQRMKGMGGQGYMYLSGQQVNVDVFPSSRIRREIDATEEVMKEHSAVCSGKKRKSPGKCQRDNDRRRFLKSQVREQDKMKEIHGQLCTHFSIEGVGTDLLHSSDVGTELHVIPRLGVQSCEKISPPYDRLRVIPAVNVRLEDRDGQIGSVKDKDRDYSLNARIVPAVVETNANPINVGHSGSCSYGRGSLQDISVGISDIPHPMLNEMSHQQRNNLVVNRCADGEGRRSVNRENMEFHATDSVGNNNIHYPRDGERDIESEQDIRHRNIPTIS</sequence>
<evidence type="ECO:0000313" key="2">
    <source>
        <dbReference type="EMBL" id="KAH9323090.1"/>
    </source>
</evidence>
<accession>A0AA38LHS2</accession>
<evidence type="ECO:0000313" key="3">
    <source>
        <dbReference type="Proteomes" id="UP000824469"/>
    </source>
</evidence>
<dbReference type="EMBL" id="JAHRHJ020000003">
    <property type="protein sequence ID" value="KAH9323090.1"/>
    <property type="molecule type" value="Genomic_DNA"/>
</dbReference>
<dbReference type="Proteomes" id="UP000824469">
    <property type="component" value="Unassembled WGS sequence"/>
</dbReference>
<proteinExistence type="predicted"/>
<feature type="region of interest" description="Disordered" evidence="1">
    <location>
        <begin position="81"/>
        <end position="100"/>
    </location>
</feature>
<comment type="caution">
    <text evidence="2">The sequence shown here is derived from an EMBL/GenBank/DDBJ whole genome shotgun (WGS) entry which is preliminary data.</text>
</comment>
<feature type="non-terminal residue" evidence="2">
    <location>
        <position position="1"/>
    </location>
</feature>
<evidence type="ECO:0000256" key="1">
    <source>
        <dbReference type="SAM" id="MobiDB-lite"/>
    </source>
</evidence>
<name>A0AA38LHS2_TAXCH</name>
<feature type="region of interest" description="Disordered" evidence="1">
    <location>
        <begin position="1"/>
        <end position="46"/>
    </location>
</feature>
<reference evidence="2 3" key="1">
    <citation type="journal article" date="2021" name="Nat. Plants">
        <title>The Taxus genome provides insights into paclitaxel biosynthesis.</title>
        <authorList>
            <person name="Xiong X."/>
            <person name="Gou J."/>
            <person name="Liao Q."/>
            <person name="Li Y."/>
            <person name="Zhou Q."/>
            <person name="Bi G."/>
            <person name="Li C."/>
            <person name="Du R."/>
            <person name="Wang X."/>
            <person name="Sun T."/>
            <person name="Guo L."/>
            <person name="Liang H."/>
            <person name="Lu P."/>
            <person name="Wu Y."/>
            <person name="Zhang Z."/>
            <person name="Ro D.K."/>
            <person name="Shang Y."/>
            <person name="Huang S."/>
            <person name="Yan J."/>
        </authorList>
    </citation>
    <scope>NUCLEOTIDE SEQUENCE [LARGE SCALE GENOMIC DNA]</scope>
    <source>
        <strain evidence="2">Ta-2019</strain>
    </source>
</reference>
<feature type="region of interest" description="Disordered" evidence="1">
    <location>
        <begin position="277"/>
        <end position="309"/>
    </location>
</feature>